<dbReference type="GO" id="GO:0020037">
    <property type="term" value="F:heme binding"/>
    <property type="evidence" value="ECO:0007669"/>
    <property type="project" value="InterPro"/>
</dbReference>
<evidence type="ECO:0000256" key="9">
    <source>
        <dbReference type="RuleBase" id="RU000461"/>
    </source>
</evidence>
<keyword evidence="7 9" id="KW-0503">Monooxygenase</keyword>
<dbReference type="PANTHER" id="PTHR24304:SF2">
    <property type="entry name" value="24-HYDROXYCHOLESTEROL 7-ALPHA-HYDROXYLASE"/>
    <property type="match status" value="1"/>
</dbReference>
<dbReference type="Gene3D" id="1.10.630.10">
    <property type="entry name" value="Cytochrome P450"/>
    <property type="match status" value="1"/>
</dbReference>
<dbReference type="InterPro" id="IPR017972">
    <property type="entry name" value="Cyt_P450_CS"/>
</dbReference>
<dbReference type="STRING" id="441959.B8M5R5"/>
<dbReference type="Pfam" id="PF00067">
    <property type="entry name" value="p450"/>
    <property type="match status" value="1"/>
</dbReference>
<dbReference type="PANTHER" id="PTHR24304">
    <property type="entry name" value="CYTOCHROME P450 FAMILY 7"/>
    <property type="match status" value="1"/>
</dbReference>
<dbReference type="InterPro" id="IPR002403">
    <property type="entry name" value="Cyt_P450_E_grp-IV"/>
</dbReference>
<keyword evidence="5 9" id="KW-0560">Oxidoreductase</keyword>
<evidence type="ECO:0000256" key="3">
    <source>
        <dbReference type="ARBA" id="ARBA00022617"/>
    </source>
</evidence>
<dbReference type="AlphaFoldDB" id="B8M5R5"/>
<evidence type="ECO:0000256" key="8">
    <source>
        <dbReference type="PIRSR" id="PIRSR602403-1"/>
    </source>
</evidence>
<dbReference type="InterPro" id="IPR036396">
    <property type="entry name" value="Cyt_P450_sf"/>
</dbReference>
<dbReference type="SUPFAM" id="SSF48264">
    <property type="entry name" value="Cytochrome P450"/>
    <property type="match status" value="1"/>
</dbReference>
<keyword evidence="11" id="KW-1185">Reference proteome</keyword>
<dbReference type="GeneID" id="8105033"/>
<dbReference type="InterPro" id="IPR050529">
    <property type="entry name" value="CYP450_sterol_14alpha_dmase"/>
</dbReference>
<comment type="cofactor">
    <cofactor evidence="1 8">
        <name>heme</name>
        <dbReference type="ChEBI" id="CHEBI:30413"/>
    </cofactor>
</comment>
<sequence>MTQRSYLTGSRLSDMLSPSLLTSMDHWKMLCRFPPTTTASHLIESLSKKNGSSKEPFAITMAGKPIYLLTNPKDIAETYRHEDTLSMDMVVKDLYSRTGISMDKVNRLFIANPESPHNKGLPRPLHYIDISMEYFRWELSPGESLDRFVNEAAIPAILKAFDFDRTPAHSAVLHNDSDDSLVVSLEHLCIEALISGVVDIYYGPALWKINPDFVHSFMMWERVNWKYIFQLPGFLSKDMLEAKRDLVDTFVTYFEMDRTERDCGNLFVNSVEDTLREAGMGNEEIGRIFFLHSWAILGNMYKTAFWIIAHLVYNPSLLEAIRIEVTPAITKGEVDHQYLSKDCILLDSLYADVLRATMSSPMVRDITETTTIGGKKLRKGNRIMVSYRQLHLNTDVWGPTPELVQPDRFLRDKSLKTNNSYRPWGGGSTLCPGRFFAKKTIFTFISVLLVRYSAIHIKEETVGDNKGGRKPAFPRADFSKPIPGIVSPMMGDDISLILRESD</sequence>
<proteinExistence type="inferred from homology"/>
<evidence type="ECO:0000256" key="1">
    <source>
        <dbReference type="ARBA" id="ARBA00001971"/>
    </source>
</evidence>
<accession>B8M5R5</accession>
<dbReference type="GO" id="GO:0005506">
    <property type="term" value="F:iron ion binding"/>
    <property type="evidence" value="ECO:0007669"/>
    <property type="project" value="InterPro"/>
</dbReference>
<feature type="binding site" description="axial binding residue" evidence="8">
    <location>
        <position position="431"/>
    </location>
    <ligand>
        <name>heme</name>
        <dbReference type="ChEBI" id="CHEBI:30413"/>
    </ligand>
    <ligandPart>
        <name>Fe</name>
        <dbReference type="ChEBI" id="CHEBI:18248"/>
    </ligandPart>
</feature>
<dbReference type="OrthoDB" id="4215864at2759"/>
<evidence type="ECO:0000313" key="11">
    <source>
        <dbReference type="Proteomes" id="UP000001745"/>
    </source>
</evidence>
<dbReference type="GO" id="GO:0008395">
    <property type="term" value="F:steroid hydroxylase activity"/>
    <property type="evidence" value="ECO:0007669"/>
    <property type="project" value="TreeGrafter"/>
</dbReference>
<dbReference type="InterPro" id="IPR001128">
    <property type="entry name" value="Cyt_P450"/>
</dbReference>
<dbReference type="RefSeq" id="XP_002480476.1">
    <property type="nucleotide sequence ID" value="XM_002480431.1"/>
</dbReference>
<dbReference type="PhylomeDB" id="B8M5R5"/>
<dbReference type="GO" id="GO:0016705">
    <property type="term" value="F:oxidoreductase activity, acting on paired donors, with incorporation or reduction of molecular oxygen"/>
    <property type="evidence" value="ECO:0007669"/>
    <property type="project" value="InterPro"/>
</dbReference>
<dbReference type="PROSITE" id="PS00086">
    <property type="entry name" value="CYTOCHROME_P450"/>
    <property type="match status" value="1"/>
</dbReference>
<evidence type="ECO:0000256" key="2">
    <source>
        <dbReference type="ARBA" id="ARBA00010617"/>
    </source>
</evidence>
<protein>
    <submittedName>
        <fullName evidence="10">Cytochrome P450, putative</fullName>
    </submittedName>
</protein>
<evidence type="ECO:0000313" key="10">
    <source>
        <dbReference type="EMBL" id="EED20042.1"/>
    </source>
</evidence>
<keyword evidence="3 8" id="KW-0349">Heme</keyword>
<name>B8M5R5_TALSN</name>
<evidence type="ECO:0000256" key="7">
    <source>
        <dbReference type="ARBA" id="ARBA00023033"/>
    </source>
</evidence>
<reference evidence="11" key="1">
    <citation type="journal article" date="2015" name="Genome Announc.">
        <title>Genome sequence of the AIDS-associated pathogen Penicillium marneffei (ATCC18224) and its near taxonomic relative Talaromyces stipitatus (ATCC10500).</title>
        <authorList>
            <person name="Nierman W.C."/>
            <person name="Fedorova-Abrams N.D."/>
            <person name="Andrianopoulos A."/>
        </authorList>
    </citation>
    <scope>NUCLEOTIDE SEQUENCE [LARGE SCALE GENOMIC DNA]</scope>
    <source>
        <strain evidence="11">ATCC 10500 / CBS 375.48 / QM 6759 / NRRL 1006</strain>
    </source>
</reference>
<gene>
    <name evidence="10" type="ORF">TSTA_032940</name>
</gene>
<evidence type="ECO:0000256" key="6">
    <source>
        <dbReference type="ARBA" id="ARBA00023004"/>
    </source>
</evidence>
<organism evidence="10 11">
    <name type="scientific">Talaromyces stipitatus (strain ATCC 10500 / CBS 375.48 / QM 6759 / NRRL 1006)</name>
    <name type="common">Penicillium stipitatum</name>
    <dbReference type="NCBI Taxonomy" id="441959"/>
    <lineage>
        <taxon>Eukaryota</taxon>
        <taxon>Fungi</taxon>
        <taxon>Dikarya</taxon>
        <taxon>Ascomycota</taxon>
        <taxon>Pezizomycotina</taxon>
        <taxon>Eurotiomycetes</taxon>
        <taxon>Eurotiomycetidae</taxon>
        <taxon>Eurotiales</taxon>
        <taxon>Trichocomaceae</taxon>
        <taxon>Talaromyces</taxon>
        <taxon>Talaromyces sect. Talaromyces</taxon>
    </lineage>
</organism>
<dbReference type="Proteomes" id="UP000001745">
    <property type="component" value="Unassembled WGS sequence"/>
</dbReference>
<dbReference type="CDD" id="cd11040">
    <property type="entry name" value="CYP7_CYP8-like"/>
    <property type="match status" value="1"/>
</dbReference>
<dbReference type="PRINTS" id="PR00465">
    <property type="entry name" value="EP450IV"/>
</dbReference>
<evidence type="ECO:0000256" key="4">
    <source>
        <dbReference type="ARBA" id="ARBA00022723"/>
    </source>
</evidence>
<keyword evidence="4 8" id="KW-0479">Metal-binding</keyword>
<dbReference type="InParanoid" id="B8M5R5"/>
<dbReference type="EMBL" id="EQ962654">
    <property type="protein sequence ID" value="EED20042.1"/>
    <property type="molecule type" value="Genomic_DNA"/>
</dbReference>
<evidence type="ECO:0000256" key="5">
    <source>
        <dbReference type="ARBA" id="ARBA00023002"/>
    </source>
</evidence>
<dbReference type="VEuPathDB" id="FungiDB:TSTA_032940"/>
<comment type="similarity">
    <text evidence="2 9">Belongs to the cytochrome P450 family.</text>
</comment>
<dbReference type="eggNOG" id="KOG0156">
    <property type="taxonomic scope" value="Eukaryota"/>
</dbReference>
<keyword evidence="6 8" id="KW-0408">Iron</keyword>